<comment type="catalytic activity">
    <reaction evidence="7">
        <text>(2R)-O-phospho-3-sulfolactate + H2O = (2R)-3-sulfolactate + phosphate</text>
        <dbReference type="Rhea" id="RHEA:23416"/>
        <dbReference type="ChEBI" id="CHEBI:15377"/>
        <dbReference type="ChEBI" id="CHEBI:15597"/>
        <dbReference type="ChEBI" id="CHEBI:43474"/>
        <dbReference type="ChEBI" id="CHEBI:58738"/>
        <dbReference type="EC" id="3.1.3.71"/>
    </reaction>
</comment>
<dbReference type="InterPro" id="IPR005238">
    <property type="entry name" value="ComB-like"/>
</dbReference>
<dbReference type="EC" id="3.1.3.71" evidence="3"/>
<dbReference type="RefSeq" id="WP_188647016.1">
    <property type="nucleotide sequence ID" value="NZ_BMHQ01000003.1"/>
</dbReference>
<name>A0A8J2VI15_9BACL</name>
<dbReference type="GO" id="GO:0000287">
    <property type="term" value="F:magnesium ion binding"/>
    <property type="evidence" value="ECO:0007669"/>
    <property type="project" value="InterPro"/>
</dbReference>
<dbReference type="PANTHER" id="PTHR37311:SF1">
    <property type="entry name" value="2-PHOSPHOSULFOLACTATE PHOSPHATASE-RELATED"/>
    <property type="match status" value="1"/>
</dbReference>
<keyword evidence="5" id="KW-0378">Hydrolase</keyword>
<protein>
    <recommendedName>
        <fullName evidence="4">Probable 2-phosphosulfolactate phosphatase</fullName>
        <ecNumber evidence="3">3.1.3.71</ecNumber>
    </recommendedName>
</protein>
<dbReference type="EMBL" id="BMHQ01000003">
    <property type="protein sequence ID" value="GGE12494.1"/>
    <property type="molecule type" value="Genomic_DNA"/>
</dbReference>
<evidence type="ECO:0000313" key="8">
    <source>
        <dbReference type="EMBL" id="GGE12494.1"/>
    </source>
</evidence>
<dbReference type="GO" id="GO:0050532">
    <property type="term" value="F:2-phosphosulfolactate phosphatase activity"/>
    <property type="evidence" value="ECO:0007669"/>
    <property type="project" value="UniProtKB-EC"/>
</dbReference>
<dbReference type="SUPFAM" id="SSF142823">
    <property type="entry name" value="ComB-like"/>
    <property type="match status" value="1"/>
</dbReference>
<comment type="caution">
    <text evidence="8">The sequence shown here is derived from an EMBL/GenBank/DDBJ whole genome shotgun (WGS) entry which is preliminary data.</text>
</comment>
<dbReference type="PANTHER" id="PTHR37311">
    <property type="entry name" value="2-PHOSPHOSULFOLACTATE PHOSPHATASE-RELATED"/>
    <property type="match status" value="1"/>
</dbReference>
<comment type="similarity">
    <text evidence="2">Belongs to the ComB family.</text>
</comment>
<dbReference type="Proteomes" id="UP000625210">
    <property type="component" value="Unassembled WGS sequence"/>
</dbReference>
<evidence type="ECO:0000256" key="5">
    <source>
        <dbReference type="ARBA" id="ARBA00022801"/>
    </source>
</evidence>
<evidence type="ECO:0000256" key="1">
    <source>
        <dbReference type="ARBA" id="ARBA00001946"/>
    </source>
</evidence>
<evidence type="ECO:0000256" key="6">
    <source>
        <dbReference type="ARBA" id="ARBA00022842"/>
    </source>
</evidence>
<organism evidence="8 9">
    <name type="scientific">Marinithermofilum abyssi</name>
    <dbReference type="NCBI Taxonomy" id="1571185"/>
    <lineage>
        <taxon>Bacteria</taxon>
        <taxon>Bacillati</taxon>
        <taxon>Bacillota</taxon>
        <taxon>Bacilli</taxon>
        <taxon>Bacillales</taxon>
        <taxon>Thermoactinomycetaceae</taxon>
        <taxon>Marinithermofilum</taxon>
    </lineage>
</organism>
<evidence type="ECO:0000256" key="2">
    <source>
        <dbReference type="ARBA" id="ARBA00009997"/>
    </source>
</evidence>
<dbReference type="Pfam" id="PF04029">
    <property type="entry name" value="2-ph_phosp"/>
    <property type="match status" value="1"/>
</dbReference>
<proteinExistence type="inferred from homology"/>
<keyword evidence="6" id="KW-0460">Magnesium</keyword>
<dbReference type="AlphaFoldDB" id="A0A8J2VI15"/>
<evidence type="ECO:0000256" key="4">
    <source>
        <dbReference type="ARBA" id="ARBA00021948"/>
    </source>
</evidence>
<accession>A0A8J2VI15</accession>
<gene>
    <name evidence="8" type="primary">comB</name>
    <name evidence="8" type="ORF">GCM10011571_12380</name>
</gene>
<dbReference type="InterPro" id="IPR036702">
    <property type="entry name" value="ComB-like_sf"/>
</dbReference>
<evidence type="ECO:0000256" key="7">
    <source>
        <dbReference type="ARBA" id="ARBA00033711"/>
    </source>
</evidence>
<comment type="cofactor">
    <cofactor evidence="1">
        <name>Mg(2+)</name>
        <dbReference type="ChEBI" id="CHEBI:18420"/>
    </cofactor>
</comment>
<evidence type="ECO:0000256" key="3">
    <source>
        <dbReference type="ARBA" id="ARBA00012953"/>
    </source>
</evidence>
<dbReference type="GO" id="GO:0050545">
    <property type="term" value="F:sulfopyruvate decarboxylase activity"/>
    <property type="evidence" value="ECO:0007669"/>
    <property type="project" value="TreeGrafter"/>
</dbReference>
<evidence type="ECO:0000313" key="9">
    <source>
        <dbReference type="Proteomes" id="UP000625210"/>
    </source>
</evidence>
<sequence length="247" mass="26934">MKKLVVLMRKEEIDSEALSRSTAVVIDVLLATTTLHAIVEGGARRVFPAGSMEEAIRLRESLASSLVLTGGEEDGLLIDGFDCGPFPDEFSPEKVAGKDVVFLSTNGTRAVAKARSASRLLLACLRNAPSVARYLRAADSGDIYLICAGSKGHISLEDTLCAAAILSRMDTRGWKLNDAAWLVREFGRTQKQKTEDILKEARVGRWFIKNGKADLLRYVGEIGASDSLVEVRDGKLQPLRPHPRTEP</sequence>
<keyword evidence="9" id="KW-1185">Reference proteome</keyword>
<reference evidence="8" key="1">
    <citation type="journal article" date="2014" name="Int. J. Syst. Evol. Microbiol.">
        <title>Complete genome sequence of Corynebacterium casei LMG S-19264T (=DSM 44701T), isolated from a smear-ripened cheese.</title>
        <authorList>
            <consortium name="US DOE Joint Genome Institute (JGI-PGF)"/>
            <person name="Walter F."/>
            <person name="Albersmeier A."/>
            <person name="Kalinowski J."/>
            <person name="Ruckert C."/>
        </authorList>
    </citation>
    <scope>NUCLEOTIDE SEQUENCE</scope>
    <source>
        <strain evidence="8">CGMCC 1.15179</strain>
    </source>
</reference>
<dbReference type="Gene3D" id="3.90.1560.10">
    <property type="entry name" value="ComB-like"/>
    <property type="match status" value="1"/>
</dbReference>
<reference evidence="8" key="2">
    <citation type="submission" date="2020-09" db="EMBL/GenBank/DDBJ databases">
        <authorList>
            <person name="Sun Q."/>
            <person name="Zhou Y."/>
        </authorList>
    </citation>
    <scope>NUCLEOTIDE SEQUENCE</scope>
    <source>
        <strain evidence="8">CGMCC 1.15179</strain>
    </source>
</reference>